<dbReference type="EMBL" id="JADIMR010000003">
    <property type="protein sequence ID" value="MBO8446158.1"/>
    <property type="molecule type" value="Genomic_DNA"/>
</dbReference>
<keyword evidence="1" id="KW-0812">Transmembrane</keyword>
<dbReference type="GO" id="GO:0003677">
    <property type="term" value="F:DNA binding"/>
    <property type="evidence" value="ECO:0007669"/>
    <property type="project" value="InterPro"/>
</dbReference>
<evidence type="ECO:0000256" key="1">
    <source>
        <dbReference type="SAM" id="Phobius"/>
    </source>
</evidence>
<dbReference type="Pfam" id="PF04397">
    <property type="entry name" value="LytTR"/>
    <property type="match status" value="1"/>
</dbReference>
<dbReference type="SMART" id="SM00850">
    <property type="entry name" value="LytTR"/>
    <property type="match status" value="1"/>
</dbReference>
<feature type="transmembrane region" description="Helical" evidence="1">
    <location>
        <begin position="28"/>
        <end position="47"/>
    </location>
</feature>
<dbReference type="InterPro" id="IPR007492">
    <property type="entry name" value="LytTR_DNA-bd_dom"/>
</dbReference>
<keyword evidence="1" id="KW-0472">Membrane</keyword>
<comment type="caution">
    <text evidence="3">The sequence shown here is derived from an EMBL/GenBank/DDBJ whole genome shotgun (WGS) entry which is preliminary data.</text>
</comment>
<dbReference type="Gene3D" id="2.40.50.1020">
    <property type="entry name" value="LytTr DNA-binding domain"/>
    <property type="match status" value="1"/>
</dbReference>
<dbReference type="Proteomes" id="UP000823637">
    <property type="component" value="Unassembled WGS sequence"/>
</dbReference>
<name>A0A9D9EEU4_9BACT</name>
<feature type="transmembrane region" description="Helical" evidence="1">
    <location>
        <begin position="99"/>
        <end position="119"/>
    </location>
</feature>
<proteinExistence type="predicted"/>
<feature type="domain" description="HTH LytTR-type" evidence="2">
    <location>
        <begin position="190"/>
        <end position="292"/>
    </location>
</feature>
<feature type="transmembrane region" description="Helical" evidence="1">
    <location>
        <begin position="59"/>
        <end position="79"/>
    </location>
</feature>
<reference evidence="3" key="1">
    <citation type="submission" date="2020-10" db="EMBL/GenBank/DDBJ databases">
        <authorList>
            <person name="Gilroy R."/>
        </authorList>
    </citation>
    <scope>NUCLEOTIDE SEQUENCE</scope>
    <source>
        <strain evidence="3">D3-1215</strain>
    </source>
</reference>
<sequence>MKKNKDNNTGPAMTRHYVNRRFFDKHNLIRLVAFTAIFSLAFINIYKPFNSDEWVAYSPVGYFMMSFILVLTGIVVLAVSRTVMYHFVQKYPMYYTSYVLWIILEITAIAGFYTAYVIYLRDDLEFWSWTDIVMVFKDASINTFMVVLLPYSVSWLFFSYVDTRDSLIELENRVSVDEKLVIQFKDDKGELRFSVPCVNVIFLEASNNYVEINYLNQGKVVRHVLRSSLKKLGPDLANTPIRRCHRSFMVNFEHVTALRKSNGELDMEMDVPGIKKIPVSKSYSDETTEAFLVFAGRSV</sequence>
<feature type="transmembrane region" description="Helical" evidence="1">
    <location>
        <begin position="139"/>
        <end position="158"/>
    </location>
</feature>
<accession>A0A9D9EEU4</accession>
<evidence type="ECO:0000313" key="3">
    <source>
        <dbReference type="EMBL" id="MBO8446158.1"/>
    </source>
</evidence>
<keyword evidence="1" id="KW-1133">Transmembrane helix</keyword>
<gene>
    <name evidence="3" type="ORF">IAC32_00200</name>
</gene>
<evidence type="ECO:0000313" key="4">
    <source>
        <dbReference type="Proteomes" id="UP000823637"/>
    </source>
</evidence>
<evidence type="ECO:0000259" key="2">
    <source>
        <dbReference type="SMART" id="SM00850"/>
    </source>
</evidence>
<organism evidence="3 4">
    <name type="scientific">Candidatus Enterocola intestinipullorum</name>
    <dbReference type="NCBI Taxonomy" id="2840783"/>
    <lineage>
        <taxon>Bacteria</taxon>
        <taxon>Pseudomonadati</taxon>
        <taxon>Bacteroidota</taxon>
        <taxon>Bacteroidia</taxon>
        <taxon>Bacteroidales</taxon>
        <taxon>Candidatus Enterocola</taxon>
    </lineage>
</organism>
<protein>
    <submittedName>
        <fullName evidence="3">LytTR family transcriptional regulator</fullName>
    </submittedName>
</protein>
<dbReference type="AlphaFoldDB" id="A0A9D9EEU4"/>
<reference evidence="3" key="2">
    <citation type="journal article" date="2021" name="PeerJ">
        <title>Extensive microbial diversity within the chicken gut microbiome revealed by metagenomics and culture.</title>
        <authorList>
            <person name="Gilroy R."/>
            <person name="Ravi A."/>
            <person name="Getino M."/>
            <person name="Pursley I."/>
            <person name="Horton D.L."/>
            <person name="Alikhan N.F."/>
            <person name="Baker D."/>
            <person name="Gharbi K."/>
            <person name="Hall N."/>
            <person name="Watson M."/>
            <person name="Adriaenssens E.M."/>
            <person name="Foster-Nyarko E."/>
            <person name="Jarju S."/>
            <person name="Secka A."/>
            <person name="Antonio M."/>
            <person name="Oren A."/>
            <person name="Chaudhuri R.R."/>
            <person name="La Ragione R."/>
            <person name="Hildebrand F."/>
            <person name="Pallen M.J."/>
        </authorList>
    </citation>
    <scope>NUCLEOTIDE SEQUENCE</scope>
    <source>
        <strain evidence="3">D3-1215</strain>
    </source>
</reference>